<dbReference type="GO" id="GO:0060090">
    <property type="term" value="F:molecular adaptor activity"/>
    <property type="evidence" value="ECO:0007669"/>
    <property type="project" value="TreeGrafter"/>
</dbReference>
<protein>
    <submittedName>
        <fullName evidence="3">Uncharacterized protein</fullName>
    </submittedName>
</protein>
<feature type="compositionally biased region" description="Polar residues" evidence="2">
    <location>
        <begin position="30"/>
        <end position="42"/>
    </location>
</feature>
<keyword evidence="4" id="KW-1185">Reference proteome</keyword>
<dbReference type="PANTHER" id="PTHR12353:SF3">
    <property type="entry name" value="DISKS LARGE-ASSOCIATED PROTEIN 2"/>
    <property type="match status" value="1"/>
</dbReference>
<organism evidence="3 4">
    <name type="scientific">Cnephaeus nilssonii</name>
    <name type="common">Northern bat</name>
    <name type="synonym">Eptesicus nilssonii</name>
    <dbReference type="NCBI Taxonomy" id="3371016"/>
    <lineage>
        <taxon>Eukaryota</taxon>
        <taxon>Metazoa</taxon>
        <taxon>Chordata</taxon>
        <taxon>Craniata</taxon>
        <taxon>Vertebrata</taxon>
        <taxon>Euteleostomi</taxon>
        <taxon>Mammalia</taxon>
        <taxon>Eutheria</taxon>
        <taxon>Laurasiatheria</taxon>
        <taxon>Chiroptera</taxon>
        <taxon>Yangochiroptera</taxon>
        <taxon>Vespertilionidae</taxon>
        <taxon>Cnephaeus</taxon>
    </lineage>
</organism>
<sequence length="146" mass="15186">MTSTAISYANYKKTPPPVPPRTTSKPLISVTAQSSTESTQDAYQDGRAQRGSPWAQDGRGLYTSTDSLDSTKALSLALETAAQRHAADGPGRADKALLASKAEEFLRGRLSSIGVQVAARRRHGNAGHVEADSAGLGLGMVGATSC</sequence>
<name>A0AA40I384_CNENI</name>
<dbReference type="Proteomes" id="UP001177744">
    <property type="component" value="Unassembled WGS sequence"/>
</dbReference>
<accession>A0AA40I384</accession>
<dbReference type="PANTHER" id="PTHR12353">
    <property type="entry name" value="DISKS LARGE-ASSOCIATED PROTEIN DAP SAP90/PSD-95-ASSOCIATED PROTEIN"/>
    <property type="match status" value="1"/>
</dbReference>
<dbReference type="EMBL" id="JAULJE010000006">
    <property type="protein sequence ID" value="KAK1341712.1"/>
    <property type="molecule type" value="Genomic_DNA"/>
</dbReference>
<evidence type="ECO:0000313" key="4">
    <source>
        <dbReference type="Proteomes" id="UP001177744"/>
    </source>
</evidence>
<gene>
    <name evidence="3" type="ORF">QTO34_016460</name>
</gene>
<comment type="similarity">
    <text evidence="1">Belongs to the SAPAP family.</text>
</comment>
<feature type="region of interest" description="Disordered" evidence="2">
    <location>
        <begin position="1"/>
        <end position="66"/>
    </location>
</feature>
<dbReference type="GO" id="GO:0098978">
    <property type="term" value="C:glutamatergic synapse"/>
    <property type="evidence" value="ECO:0007669"/>
    <property type="project" value="TreeGrafter"/>
</dbReference>
<evidence type="ECO:0000256" key="1">
    <source>
        <dbReference type="ARBA" id="ARBA00008839"/>
    </source>
</evidence>
<dbReference type="GO" id="GO:0023052">
    <property type="term" value="P:signaling"/>
    <property type="evidence" value="ECO:0007669"/>
    <property type="project" value="InterPro"/>
</dbReference>
<comment type="caution">
    <text evidence="3">The sequence shown here is derived from an EMBL/GenBank/DDBJ whole genome shotgun (WGS) entry which is preliminary data.</text>
</comment>
<proteinExistence type="inferred from homology"/>
<evidence type="ECO:0000313" key="3">
    <source>
        <dbReference type="EMBL" id="KAK1341712.1"/>
    </source>
</evidence>
<dbReference type="GO" id="GO:0099572">
    <property type="term" value="C:postsynaptic specialization"/>
    <property type="evidence" value="ECO:0007669"/>
    <property type="project" value="TreeGrafter"/>
</dbReference>
<reference evidence="3" key="1">
    <citation type="submission" date="2023-06" db="EMBL/GenBank/DDBJ databases">
        <title>Reference genome for the Northern bat (Eptesicus nilssonii), a most northern bat species.</title>
        <authorList>
            <person name="Laine V.N."/>
            <person name="Pulliainen A.T."/>
            <person name="Lilley T.M."/>
        </authorList>
    </citation>
    <scope>NUCLEOTIDE SEQUENCE</scope>
    <source>
        <strain evidence="3">BLF_Eptnil</strain>
        <tissue evidence="3">Kidney</tissue>
    </source>
</reference>
<dbReference type="AlphaFoldDB" id="A0AA40I384"/>
<dbReference type="InterPro" id="IPR005026">
    <property type="entry name" value="SAPAP"/>
</dbReference>
<evidence type="ECO:0000256" key="2">
    <source>
        <dbReference type="SAM" id="MobiDB-lite"/>
    </source>
</evidence>